<organism evidence="16 17">
    <name type="scientific">Peribacillus simplex NBRC 15720 = DSM 1321</name>
    <dbReference type="NCBI Taxonomy" id="1349754"/>
    <lineage>
        <taxon>Bacteria</taxon>
        <taxon>Bacillati</taxon>
        <taxon>Bacillota</taxon>
        <taxon>Bacilli</taxon>
        <taxon>Bacillales</taxon>
        <taxon>Bacillaceae</taxon>
        <taxon>Peribacillus</taxon>
    </lineage>
</organism>
<dbReference type="PRINTS" id="PR00344">
    <property type="entry name" value="BCTRLSENSOR"/>
</dbReference>
<proteinExistence type="predicted"/>
<dbReference type="InterPro" id="IPR050351">
    <property type="entry name" value="BphY/WalK/GraS-like"/>
</dbReference>
<evidence type="ECO:0000256" key="5">
    <source>
        <dbReference type="ARBA" id="ARBA00022553"/>
    </source>
</evidence>
<dbReference type="InterPro" id="IPR003594">
    <property type="entry name" value="HATPase_dom"/>
</dbReference>
<dbReference type="Pfam" id="PF02518">
    <property type="entry name" value="HATPase_c"/>
    <property type="match status" value="1"/>
</dbReference>
<dbReference type="PANTHER" id="PTHR45453:SF2">
    <property type="entry name" value="HISTIDINE KINASE"/>
    <property type="match status" value="1"/>
</dbReference>
<feature type="domain" description="Histidine kinase" evidence="15">
    <location>
        <begin position="132"/>
        <end position="349"/>
    </location>
</feature>
<protein>
    <recommendedName>
        <fullName evidence="3">histidine kinase</fullName>
        <ecNumber evidence="3">2.7.13.3</ecNumber>
    </recommendedName>
</protein>
<evidence type="ECO:0000256" key="3">
    <source>
        <dbReference type="ARBA" id="ARBA00012438"/>
    </source>
</evidence>
<keyword evidence="4" id="KW-1003">Cell membrane</keyword>
<evidence type="ECO:0000256" key="1">
    <source>
        <dbReference type="ARBA" id="ARBA00000085"/>
    </source>
</evidence>
<evidence type="ECO:0000256" key="4">
    <source>
        <dbReference type="ARBA" id="ARBA00022475"/>
    </source>
</evidence>
<dbReference type="Proteomes" id="UP000214618">
    <property type="component" value="Chromosome"/>
</dbReference>
<evidence type="ECO:0000256" key="8">
    <source>
        <dbReference type="ARBA" id="ARBA00022741"/>
    </source>
</evidence>
<evidence type="ECO:0000256" key="13">
    <source>
        <dbReference type="ARBA" id="ARBA00023136"/>
    </source>
</evidence>
<dbReference type="GeneID" id="56471823"/>
<keyword evidence="5" id="KW-0597">Phosphoprotein</keyword>
<dbReference type="SUPFAM" id="SSF47384">
    <property type="entry name" value="Homodimeric domain of signal transducing histidine kinase"/>
    <property type="match status" value="1"/>
</dbReference>
<dbReference type="RefSeq" id="WP_063236407.1">
    <property type="nucleotide sequence ID" value="NZ_BCVO01000050.1"/>
</dbReference>
<dbReference type="InterPro" id="IPR036097">
    <property type="entry name" value="HisK_dim/P_sf"/>
</dbReference>
<keyword evidence="7 14" id="KW-0812">Transmembrane</keyword>
<dbReference type="GO" id="GO:0004721">
    <property type="term" value="F:phosphoprotein phosphatase activity"/>
    <property type="evidence" value="ECO:0007669"/>
    <property type="project" value="TreeGrafter"/>
</dbReference>
<dbReference type="AlphaFoldDB" id="A0A223ED02"/>
<name>A0A223ED02_9BACI</name>
<accession>A0A223ED02</accession>
<dbReference type="GO" id="GO:0016036">
    <property type="term" value="P:cellular response to phosphate starvation"/>
    <property type="evidence" value="ECO:0007669"/>
    <property type="project" value="TreeGrafter"/>
</dbReference>
<reference evidence="16 17" key="1">
    <citation type="submission" date="2016-10" db="EMBL/GenBank/DDBJ databases">
        <title>The whole genome sequencing and assembly of Bacillus simplex DSM 1321 strain.</title>
        <authorList>
            <person name="Park M.-K."/>
            <person name="Lee Y.-J."/>
            <person name="Yi H."/>
            <person name="Bahn Y.-S."/>
            <person name="Kim J.F."/>
            <person name="Lee D.-W."/>
        </authorList>
    </citation>
    <scope>NUCLEOTIDE SEQUENCE [LARGE SCALE GENOMIC DNA]</scope>
    <source>
        <strain evidence="16 17">DSM 1321</strain>
    </source>
</reference>
<dbReference type="Pfam" id="PF00512">
    <property type="entry name" value="HisKA"/>
    <property type="match status" value="1"/>
</dbReference>
<dbReference type="SMART" id="SM00387">
    <property type="entry name" value="HATPase_c"/>
    <property type="match status" value="1"/>
</dbReference>
<comment type="catalytic activity">
    <reaction evidence="1">
        <text>ATP + protein L-histidine = ADP + protein N-phospho-L-histidine.</text>
        <dbReference type="EC" id="2.7.13.3"/>
    </reaction>
</comment>
<dbReference type="SMART" id="SM00388">
    <property type="entry name" value="HisKA"/>
    <property type="match status" value="1"/>
</dbReference>
<evidence type="ECO:0000256" key="2">
    <source>
        <dbReference type="ARBA" id="ARBA00004651"/>
    </source>
</evidence>
<dbReference type="Gene3D" id="3.30.565.10">
    <property type="entry name" value="Histidine kinase-like ATPase, C-terminal domain"/>
    <property type="match status" value="1"/>
</dbReference>
<evidence type="ECO:0000256" key="6">
    <source>
        <dbReference type="ARBA" id="ARBA00022679"/>
    </source>
</evidence>
<gene>
    <name evidence="16" type="ORF">BS1321_03665</name>
</gene>
<evidence type="ECO:0000256" key="7">
    <source>
        <dbReference type="ARBA" id="ARBA00022692"/>
    </source>
</evidence>
<evidence type="ECO:0000256" key="11">
    <source>
        <dbReference type="ARBA" id="ARBA00022989"/>
    </source>
</evidence>
<evidence type="ECO:0000256" key="14">
    <source>
        <dbReference type="SAM" id="Phobius"/>
    </source>
</evidence>
<sequence length="353" mass="41834">MKLKSFIIDRLYFIFYTVLLVSLLIIAYSLAVLEAGNHISISNIIYLIILALFMMILFLAADYIRHYRFLNQLARMKQEPSLSFEYVEAFRDPLSNEQKLWMELFQQMNQETIGQLQEQVKQKEQYELLIHQWVHQMKTPVSVISLLIQEGRRTFSNEPMKDYLKEIEEENDRFRRGLEIILHGARLQRFSEDVKSERVDLINLVKQVINEEKKQFIKRFIYPRLETELENLYVHSDRKWLHFAISQVIFNALKYSRQEEHDSITFNFVEKESEIFLRITDQGIGIAPHDVKRVFDPFFTGENGRVQQESTGMGLYLVKEIVKRLGHGVTIQSTVSEGTTVEFLFKINTLHER</sequence>
<keyword evidence="12" id="KW-0902">Two-component regulatory system</keyword>
<comment type="subcellular location">
    <subcellularLocation>
        <location evidence="2">Cell membrane</location>
        <topology evidence="2">Multi-pass membrane protein</topology>
    </subcellularLocation>
</comment>
<evidence type="ECO:0000256" key="12">
    <source>
        <dbReference type="ARBA" id="ARBA00023012"/>
    </source>
</evidence>
<keyword evidence="13 14" id="KW-0472">Membrane</keyword>
<keyword evidence="8" id="KW-0547">Nucleotide-binding</keyword>
<dbReference type="GO" id="GO:0005524">
    <property type="term" value="F:ATP binding"/>
    <property type="evidence" value="ECO:0007669"/>
    <property type="project" value="UniProtKB-KW"/>
</dbReference>
<dbReference type="InterPro" id="IPR003661">
    <property type="entry name" value="HisK_dim/P_dom"/>
</dbReference>
<evidence type="ECO:0000313" key="17">
    <source>
        <dbReference type="Proteomes" id="UP000214618"/>
    </source>
</evidence>
<evidence type="ECO:0000256" key="9">
    <source>
        <dbReference type="ARBA" id="ARBA00022777"/>
    </source>
</evidence>
<dbReference type="GO" id="GO:0000155">
    <property type="term" value="F:phosphorelay sensor kinase activity"/>
    <property type="evidence" value="ECO:0007669"/>
    <property type="project" value="InterPro"/>
</dbReference>
<dbReference type="InterPro" id="IPR036890">
    <property type="entry name" value="HATPase_C_sf"/>
</dbReference>
<dbReference type="InterPro" id="IPR004358">
    <property type="entry name" value="Sig_transdc_His_kin-like_C"/>
</dbReference>
<keyword evidence="11 14" id="KW-1133">Transmembrane helix</keyword>
<evidence type="ECO:0000259" key="15">
    <source>
        <dbReference type="PROSITE" id="PS50109"/>
    </source>
</evidence>
<dbReference type="EMBL" id="CP017704">
    <property type="protein sequence ID" value="ASS93137.1"/>
    <property type="molecule type" value="Genomic_DNA"/>
</dbReference>
<dbReference type="PANTHER" id="PTHR45453">
    <property type="entry name" value="PHOSPHATE REGULON SENSOR PROTEIN PHOR"/>
    <property type="match status" value="1"/>
</dbReference>
<keyword evidence="6" id="KW-0808">Transferase</keyword>
<dbReference type="EC" id="2.7.13.3" evidence="3"/>
<evidence type="ECO:0000313" key="16">
    <source>
        <dbReference type="EMBL" id="ASS93137.1"/>
    </source>
</evidence>
<keyword evidence="10" id="KW-0067">ATP-binding</keyword>
<dbReference type="OrthoDB" id="9780487at2"/>
<keyword evidence="9" id="KW-0418">Kinase</keyword>
<evidence type="ECO:0000256" key="10">
    <source>
        <dbReference type="ARBA" id="ARBA00022840"/>
    </source>
</evidence>
<feature type="transmembrane region" description="Helical" evidence="14">
    <location>
        <begin position="12"/>
        <end position="32"/>
    </location>
</feature>
<dbReference type="SUPFAM" id="SSF55874">
    <property type="entry name" value="ATPase domain of HSP90 chaperone/DNA topoisomerase II/histidine kinase"/>
    <property type="match status" value="1"/>
</dbReference>
<dbReference type="GO" id="GO:0005886">
    <property type="term" value="C:plasma membrane"/>
    <property type="evidence" value="ECO:0007669"/>
    <property type="project" value="UniProtKB-SubCell"/>
</dbReference>
<feature type="transmembrane region" description="Helical" evidence="14">
    <location>
        <begin position="44"/>
        <end position="64"/>
    </location>
</feature>
<dbReference type="InterPro" id="IPR005467">
    <property type="entry name" value="His_kinase_dom"/>
</dbReference>
<dbReference type="PROSITE" id="PS50109">
    <property type="entry name" value="HIS_KIN"/>
    <property type="match status" value="1"/>
</dbReference>